<feature type="transmembrane region" description="Helical" evidence="4">
    <location>
        <begin position="143"/>
        <end position="162"/>
    </location>
</feature>
<dbReference type="STRING" id="1082479.SAMN05216241_10486"/>
<feature type="transmembrane region" description="Helical" evidence="4">
    <location>
        <begin position="277"/>
        <end position="296"/>
    </location>
</feature>
<dbReference type="Pfam" id="PF07690">
    <property type="entry name" value="MFS_1"/>
    <property type="match status" value="1"/>
</dbReference>
<dbReference type="EMBL" id="FNCE01000004">
    <property type="protein sequence ID" value="SDG00248.1"/>
    <property type="molecule type" value="Genomic_DNA"/>
</dbReference>
<sequence>MAAPAERVSRNATVQAAGGVWALLLGMGLLMLGNGLQSSLLGVRAASEDFGSSVTGLVMSGYYIGFLGGSLLTPRAVIHVGHVRVFAAMASIASIAILVHSLMVTPPVWAVMRVVTGFAYAGLYVVSESWLNASAGNELRGRLLSVYMVVSYTGMGGGQLMLNAADPGAFDLFAICSVIISAALVPILLSATSQPDTTTPAPLPIRQLYRISPLGTVGCFLTGVAKGATFGMGAVYAHMIGLTVAEVSAFMAALIVGGAVFQWPLGKLSDRMDRRKVAVGIALGAAVSAALAVPVAQISTLGLIALAVPLGGTILTLYSVLIAYTNDHLAHEQMVAASSGLLLALGAGAILGPSTAGWAMDILGTAGFLWYLAAIHLVVVVFALYRMMRRSVPVAVRRALTATVPTRALPLGTAWSGLTARSSTEGRDDDTTTSQT</sequence>
<keyword evidence="1 4" id="KW-0812">Transmembrane</keyword>
<dbReference type="InterPro" id="IPR011701">
    <property type="entry name" value="MFS"/>
</dbReference>
<organism evidence="6 7">
    <name type="scientific">Limimonas halophila</name>
    <dbReference type="NCBI Taxonomy" id="1082479"/>
    <lineage>
        <taxon>Bacteria</taxon>
        <taxon>Pseudomonadati</taxon>
        <taxon>Pseudomonadota</taxon>
        <taxon>Alphaproteobacteria</taxon>
        <taxon>Rhodospirillales</taxon>
        <taxon>Rhodovibrionaceae</taxon>
        <taxon>Limimonas</taxon>
    </lineage>
</organism>
<dbReference type="AlphaFoldDB" id="A0A1G7QP29"/>
<accession>A0A1G7QP29</accession>
<protein>
    <submittedName>
        <fullName evidence="6">Predicted arabinose efflux permease, MFS family</fullName>
    </submittedName>
</protein>
<dbReference type="InterPro" id="IPR020846">
    <property type="entry name" value="MFS_dom"/>
</dbReference>
<dbReference type="Proteomes" id="UP000199415">
    <property type="component" value="Unassembled WGS sequence"/>
</dbReference>
<feature type="transmembrane region" description="Helical" evidence="4">
    <location>
        <begin position="110"/>
        <end position="131"/>
    </location>
</feature>
<keyword evidence="7" id="KW-1185">Reference proteome</keyword>
<dbReference type="CDD" id="cd17477">
    <property type="entry name" value="MFS_YcaD_like"/>
    <property type="match status" value="1"/>
</dbReference>
<evidence type="ECO:0000259" key="5">
    <source>
        <dbReference type="PROSITE" id="PS50850"/>
    </source>
</evidence>
<evidence type="ECO:0000256" key="1">
    <source>
        <dbReference type="ARBA" id="ARBA00022692"/>
    </source>
</evidence>
<feature type="transmembrane region" description="Helical" evidence="4">
    <location>
        <begin position="247"/>
        <end position="265"/>
    </location>
</feature>
<gene>
    <name evidence="6" type="ORF">SAMN05216241_10486</name>
</gene>
<feature type="transmembrane region" description="Helical" evidence="4">
    <location>
        <begin position="53"/>
        <end position="73"/>
    </location>
</feature>
<name>A0A1G7QP29_9PROT</name>
<feature type="transmembrane region" description="Helical" evidence="4">
    <location>
        <begin position="335"/>
        <end position="356"/>
    </location>
</feature>
<feature type="transmembrane region" description="Helical" evidence="4">
    <location>
        <begin position="85"/>
        <end position="104"/>
    </location>
</feature>
<proteinExistence type="predicted"/>
<feature type="transmembrane region" description="Helical" evidence="4">
    <location>
        <begin position="211"/>
        <end position="235"/>
    </location>
</feature>
<feature type="transmembrane region" description="Helical" evidence="4">
    <location>
        <begin position="12"/>
        <end position="33"/>
    </location>
</feature>
<dbReference type="PROSITE" id="PS50850">
    <property type="entry name" value="MFS"/>
    <property type="match status" value="1"/>
</dbReference>
<evidence type="ECO:0000256" key="2">
    <source>
        <dbReference type="ARBA" id="ARBA00022989"/>
    </source>
</evidence>
<feature type="domain" description="Major facilitator superfamily (MFS) profile" evidence="5">
    <location>
        <begin position="211"/>
        <end position="436"/>
    </location>
</feature>
<evidence type="ECO:0000256" key="3">
    <source>
        <dbReference type="ARBA" id="ARBA00023136"/>
    </source>
</evidence>
<dbReference type="PANTHER" id="PTHR23521">
    <property type="entry name" value="TRANSPORTER MFS SUPERFAMILY"/>
    <property type="match status" value="1"/>
</dbReference>
<feature type="transmembrane region" description="Helical" evidence="4">
    <location>
        <begin position="368"/>
        <end position="388"/>
    </location>
</feature>
<dbReference type="InterPro" id="IPR036259">
    <property type="entry name" value="MFS_trans_sf"/>
</dbReference>
<dbReference type="InterPro" id="IPR047200">
    <property type="entry name" value="MFS_YcaD-like"/>
</dbReference>
<evidence type="ECO:0000313" key="6">
    <source>
        <dbReference type="EMBL" id="SDG00248.1"/>
    </source>
</evidence>
<evidence type="ECO:0000256" key="4">
    <source>
        <dbReference type="SAM" id="Phobius"/>
    </source>
</evidence>
<dbReference type="Gene3D" id="1.20.1250.20">
    <property type="entry name" value="MFS general substrate transporter like domains"/>
    <property type="match status" value="2"/>
</dbReference>
<dbReference type="PANTHER" id="PTHR23521:SF3">
    <property type="entry name" value="MFS TRANSPORTER"/>
    <property type="match status" value="1"/>
</dbReference>
<dbReference type="GO" id="GO:0022857">
    <property type="term" value="F:transmembrane transporter activity"/>
    <property type="evidence" value="ECO:0007669"/>
    <property type="project" value="InterPro"/>
</dbReference>
<reference evidence="6 7" key="1">
    <citation type="submission" date="2016-10" db="EMBL/GenBank/DDBJ databases">
        <authorList>
            <person name="de Groot N.N."/>
        </authorList>
    </citation>
    <scope>NUCLEOTIDE SEQUENCE [LARGE SCALE GENOMIC DNA]</scope>
    <source>
        <strain evidence="6 7">DSM 25584</strain>
    </source>
</reference>
<dbReference type="GO" id="GO:0005886">
    <property type="term" value="C:plasma membrane"/>
    <property type="evidence" value="ECO:0007669"/>
    <property type="project" value="TreeGrafter"/>
</dbReference>
<keyword evidence="2 4" id="KW-1133">Transmembrane helix</keyword>
<dbReference type="SUPFAM" id="SSF103473">
    <property type="entry name" value="MFS general substrate transporter"/>
    <property type="match status" value="1"/>
</dbReference>
<evidence type="ECO:0000313" key="7">
    <source>
        <dbReference type="Proteomes" id="UP000199415"/>
    </source>
</evidence>
<feature type="transmembrane region" description="Helical" evidence="4">
    <location>
        <begin position="302"/>
        <end position="323"/>
    </location>
</feature>
<feature type="transmembrane region" description="Helical" evidence="4">
    <location>
        <begin position="168"/>
        <end position="190"/>
    </location>
</feature>
<keyword evidence="3 4" id="KW-0472">Membrane</keyword>